<keyword evidence="3" id="KW-1185">Reference proteome</keyword>
<protein>
    <submittedName>
        <fullName evidence="2">DNA/RNA polymerases superfamily protein</fullName>
    </submittedName>
</protein>
<dbReference type="AlphaFoldDB" id="A0A5B6VCH7"/>
<reference evidence="2" key="1">
    <citation type="submission" date="2019-08" db="EMBL/GenBank/DDBJ databases">
        <authorList>
            <person name="Liu F."/>
        </authorList>
    </citation>
    <scope>NUCLEOTIDE SEQUENCE [LARGE SCALE GENOMIC DNA]</scope>
    <source>
        <strain evidence="2">PA1801</strain>
        <tissue evidence="2">Leaf</tissue>
    </source>
</reference>
<organism evidence="2 3">
    <name type="scientific">Gossypium australe</name>
    <dbReference type="NCBI Taxonomy" id="47621"/>
    <lineage>
        <taxon>Eukaryota</taxon>
        <taxon>Viridiplantae</taxon>
        <taxon>Streptophyta</taxon>
        <taxon>Embryophyta</taxon>
        <taxon>Tracheophyta</taxon>
        <taxon>Spermatophyta</taxon>
        <taxon>Magnoliopsida</taxon>
        <taxon>eudicotyledons</taxon>
        <taxon>Gunneridae</taxon>
        <taxon>Pentapetalae</taxon>
        <taxon>rosids</taxon>
        <taxon>malvids</taxon>
        <taxon>Malvales</taxon>
        <taxon>Malvaceae</taxon>
        <taxon>Malvoideae</taxon>
        <taxon>Gossypium</taxon>
    </lineage>
</organism>
<dbReference type="InterPro" id="IPR056924">
    <property type="entry name" value="SH3_Tf2-1"/>
</dbReference>
<gene>
    <name evidence="2" type="ORF">EPI10_001860</name>
</gene>
<dbReference type="Pfam" id="PF24626">
    <property type="entry name" value="SH3_Tf2-1"/>
    <property type="match status" value="1"/>
</dbReference>
<dbReference type="PANTHER" id="PTHR46148">
    <property type="entry name" value="CHROMO DOMAIN-CONTAINING PROTEIN"/>
    <property type="match status" value="1"/>
</dbReference>
<dbReference type="Proteomes" id="UP000325315">
    <property type="component" value="Unassembled WGS sequence"/>
</dbReference>
<dbReference type="InterPro" id="IPR036397">
    <property type="entry name" value="RNaseH_sf"/>
</dbReference>
<sequence>MECQYPLFQIEIHGLRPDFGVSCKKLWALVYTLVLHSILKQMDNLSEKYLPLIEFAYNNNYQCGIKMAPYEASYGCKCRTPLYWTELSEKKIHEVDLIWETEDKASDRQKSYADLKRKEIEFQKKVLRFGQKGKFNPRFIGPYEIIERIGPIAYRLALPPDLDKIHIVFHVSMLQRYISDPSHVITPTEVEIQPDMTYNEEPIKILAYKMKELRNKKVALVNVLWQCHGLEEATWEPEDIMRK</sequence>
<dbReference type="Gene3D" id="3.30.420.10">
    <property type="entry name" value="Ribonuclease H-like superfamily/Ribonuclease H"/>
    <property type="match status" value="1"/>
</dbReference>
<dbReference type="OrthoDB" id="2273864at2759"/>
<evidence type="ECO:0000313" key="3">
    <source>
        <dbReference type="Proteomes" id="UP000325315"/>
    </source>
</evidence>
<feature type="domain" description="Tf2-1-like SH3-like" evidence="1">
    <location>
        <begin position="125"/>
        <end position="177"/>
    </location>
</feature>
<evidence type="ECO:0000313" key="2">
    <source>
        <dbReference type="EMBL" id="KAA3466793.1"/>
    </source>
</evidence>
<dbReference type="GO" id="GO:0003676">
    <property type="term" value="F:nucleic acid binding"/>
    <property type="evidence" value="ECO:0007669"/>
    <property type="project" value="InterPro"/>
</dbReference>
<accession>A0A5B6VCH7</accession>
<proteinExistence type="predicted"/>
<name>A0A5B6VCH7_9ROSI</name>
<dbReference type="PANTHER" id="PTHR46148:SF44">
    <property type="entry name" value="GAG-POL POLYPROTEIN"/>
    <property type="match status" value="1"/>
</dbReference>
<dbReference type="EMBL" id="SMMG02000007">
    <property type="protein sequence ID" value="KAA3466793.1"/>
    <property type="molecule type" value="Genomic_DNA"/>
</dbReference>
<comment type="caution">
    <text evidence="2">The sequence shown here is derived from an EMBL/GenBank/DDBJ whole genome shotgun (WGS) entry which is preliminary data.</text>
</comment>
<evidence type="ECO:0000259" key="1">
    <source>
        <dbReference type="Pfam" id="PF24626"/>
    </source>
</evidence>